<evidence type="ECO:0000313" key="1">
    <source>
        <dbReference type="EMBL" id="GBM58979.1"/>
    </source>
</evidence>
<comment type="caution">
    <text evidence="1">The sequence shown here is derived from an EMBL/GenBank/DDBJ whole genome shotgun (WGS) entry which is preliminary data.</text>
</comment>
<reference evidence="1 2" key="1">
    <citation type="journal article" date="2019" name="Sci. Rep.">
        <title>Orb-weaving spider Araneus ventricosus genome elucidates the spidroin gene catalogue.</title>
        <authorList>
            <person name="Kono N."/>
            <person name="Nakamura H."/>
            <person name="Ohtoshi R."/>
            <person name="Moran D.A.P."/>
            <person name="Shinohara A."/>
            <person name="Yoshida Y."/>
            <person name="Fujiwara M."/>
            <person name="Mori M."/>
            <person name="Tomita M."/>
            <person name="Arakawa K."/>
        </authorList>
    </citation>
    <scope>NUCLEOTIDE SEQUENCE [LARGE SCALE GENOMIC DNA]</scope>
</reference>
<dbReference type="EMBL" id="BGPR01001660">
    <property type="protein sequence ID" value="GBM58979.1"/>
    <property type="molecule type" value="Genomic_DNA"/>
</dbReference>
<proteinExistence type="predicted"/>
<dbReference type="AlphaFoldDB" id="A0A4Y2H1C8"/>
<protein>
    <submittedName>
        <fullName evidence="1">Uncharacterized protein</fullName>
    </submittedName>
</protein>
<dbReference type="Proteomes" id="UP000499080">
    <property type="component" value="Unassembled WGS sequence"/>
</dbReference>
<gene>
    <name evidence="1" type="ORF">AVEN_77281_1</name>
</gene>
<name>A0A4Y2H1C8_ARAVE</name>
<organism evidence="1 2">
    <name type="scientific">Araneus ventricosus</name>
    <name type="common">Orbweaver spider</name>
    <name type="synonym">Epeira ventricosa</name>
    <dbReference type="NCBI Taxonomy" id="182803"/>
    <lineage>
        <taxon>Eukaryota</taxon>
        <taxon>Metazoa</taxon>
        <taxon>Ecdysozoa</taxon>
        <taxon>Arthropoda</taxon>
        <taxon>Chelicerata</taxon>
        <taxon>Arachnida</taxon>
        <taxon>Araneae</taxon>
        <taxon>Araneomorphae</taxon>
        <taxon>Entelegynae</taxon>
        <taxon>Araneoidea</taxon>
        <taxon>Araneidae</taxon>
        <taxon>Araneus</taxon>
    </lineage>
</organism>
<sequence length="79" mass="8791">MVSGSQLEGSRPENPILLEIRRAFSWCAPNFTGSKRPDAGVMQKLREGGVKCRHRHLITAPNDMASPKNALKLLLNECF</sequence>
<accession>A0A4Y2H1C8</accession>
<evidence type="ECO:0000313" key="2">
    <source>
        <dbReference type="Proteomes" id="UP000499080"/>
    </source>
</evidence>
<keyword evidence="2" id="KW-1185">Reference proteome</keyword>